<dbReference type="Proteomes" id="UP000037069">
    <property type="component" value="Unassembled WGS sequence"/>
</dbReference>
<evidence type="ECO:0000313" key="2">
    <source>
        <dbReference type="Proteomes" id="UP000037069"/>
    </source>
</evidence>
<name>A0A0L0BNW8_LUCCU</name>
<keyword evidence="2" id="KW-1185">Reference proteome</keyword>
<evidence type="ECO:0000313" key="1">
    <source>
        <dbReference type="EMBL" id="KNC21706.1"/>
    </source>
</evidence>
<gene>
    <name evidence="1" type="ORF">FF38_14041</name>
</gene>
<dbReference type="AlphaFoldDB" id="A0A0L0BNW8"/>
<sequence length="271" mass="30098">MIADGASIPRCERDNARRCRGSIREIGADCRNDRGSDFRRRVASVNADVDSVFSFTHEKLNASVGGRGTGNREGVNRLDAGAKNLAQRFRENGTLTEPFNKIEFGRHAGYSVWSCGRVVGNLTFDENLTTLPEEIKRRVNAETNKAVGNPLLLDFFGGGFRLFGCLEQGDIASFQTFLNPFGMGNVLFRAYGDKIAAANCGVCDAPLDTQTTRLNHCVSFPNRLAPLVILSEPKFNINNIAFRGNIQRNEFERYPVFPGKLDYRVEKPVTH</sequence>
<comment type="caution">
    <text evidence="1">The sequence shown here is derived from an EMBL/GenBank/DDBJ whole genome shotgun (WGS) entry which is preliminary data.</text>
</comment>
<reference evidence="1 2" key="1">
    <citation type="journal article" date="2015" name="Nat. Commun.">
        <title>Lucilia cuprina genome unlocks parasitic fly biology to underpin future interventions.</title>
        <authorList>
            <person name="Anstead C.A."/>
            <person name="Korhonen P.K."/>
            <person name="Young N.D."/>
            <person name="Hall R.S."/>
            <person name="Jex A.R."/>
            <person name="Murali S.C."/>
            <person name="Hughes D.S."/>
            <person name="Lee S.F."/>
            <person name="Perry T."/>
            <person name="Stroehlein A.J."/>
            <person name="Ansell B.R."/>
            <person name="Breugelmans B."/>
            <person name="Hofmann A."/>
            <person name="Qu J."/>
            <person name="Dugan S."/>
            <person name="Lee S.L."/>
            <person name="Chao H."/>
            <person name="Dinh H."/>
            <person name="Han Y."/>
            <person name="Doddapaneni H.V."/>
            <person name="Worley K.C."/>
            <person name="Muzny D.M."/>
            <person name="Ioannidis P."/>
            <person name="Waterhouse R.M."/>
            <person name="Zdobnov E.M."/>
            <person name="James P.J."/>
            <person name="Bagnall N.H."/>
            <person name="Kotze A.C."/>
            <person name="Gibbs R.A."/>
            <person name="Richards S."/>
            <person name="Batterham P."/>
            <person name="Gasser R.B."/>
        </authorList>
    </citation>
    <scope>NUCLEOTIDE SEQUENCE [LARGE SCALE GENOMIC DNA]</scope>
    <source>
        <strain evidence="1 2">LS</strain>
        <tissue evidence="1">Full body</tissue>
    </source>
</reference>
<organism evidence="1 2">
    <name type="scientific">Lucilia cuprina</name>
    <name type="common">Green bottle fly</name>
    <name type="synonym">Australian sheep blowfly</name>
    <dbReference type="NCBI Taxonomy" id="7375"/>
    <lineage>
        <taxon>Eukaryota</taxon>
        <taxon>Metazoa</taxon>
        <taxon>Ecdysozoa</taxon>
        <taxon>Arthropoda</taxon>
        <taxon>Hexapoda</taxon>
        <taxon>Insecta</taxon>
        <taxon>Pterygota</taxon>
        <taxon>Neoptera</taxon>
        <taxon>Endopterygota</taxon>
        <taxon>Diptera</taxon>
        <taxon>Brachycera</taxon>
        <taxon>Muscomorpha</taxon>
        <taxon>Oestroidea</taxon>
        <taxon>Calliphoridae</taxon>
        <taxon>Luciliinae</taxon>
        <taxon>Lucilia</taxon>
    </lineage>
</organism>
<protein>
    <submittedName>
        <fullName evidence="1">Uncharacterized protein</fullName>
    </submittedName>
</protein>
<dbReference type="EMBL" id="JRES01001588">
    <property type="protein sequence ID" value="KNC21706.1"/>
    <property type="molecule type" value="Genomic_DNA"/>
</dbReference>
<proteinExistence type="predicted"/>
<accession>A0A0L0BNW8</accession>